<dbReference type="GO" id="GO:0008170">
    <property type="term" value="F:N-methyltransferase activity"/>
    <property type="evidence" value="ECO:0007669"/>
    <property type="project" value="TreeGrafter"/>
</dbReference>
<protein>
    <submittedName>
        <fullName evidence="5">Uncharacterized protein</fullName>
    </submittedName>
</protein>
<dbReference type="SUPFAM" id="SSF53335">
    <property type="entry name" value="S-adenosyl-L-methionine-dependent methyltransferases"/>
    <property type="match status" value="1"/>
</dbReference>
<dbReference type="PANTHER" id="PTHR10867">
    <property type="entry name" value="NNMT/PNMT/TEMT FAMILY MEMBER"/>
    <property type="match status" value="1"/>
</dbReference>
<dbReference type="Pfam" id="PF01234">
    <property type="entry name" value="NNMT_PNMT_TEMT"/>
    <property type="match status" value="1"/>
</dbReference>
<evidence type="ECO:0000313" key="5">
    <source>
        <dbReference type="EMBL" id="KAJ1196358.1"/>
    </source>
</evidence>
<dbReference type="InterPro" id="IPR029063">
    <property type="entry name" value="SAM-dependent_MTases_sf"/>
</dbReference>
<evidence type="ECO:0000256" key="4">
    <source>
        <dbReference type="ARBA" id="ARBA00022691"/>
    </source>
</evidence>
<comment type="similarity">
    <text evidence="1">Belongs to the class I-like SAM-binding methyltransferase superfamily. NNMT/PNMT/TEMT family.</text>
</comment>
<evidence type="ECO:0000256" key="3">
    <source>
        <dbReference type="ARBA" id="ARBA00022679"/>
    </source>
</evidence>
<dbReference type="Proteomes" id="UP001066276">
    <property type="component" value="Chromosome 2_1"/>
</dbReference>
<accession>A0AAV7V8D5</accession>
<dbReference type="GO" id="GO:0005829">
    <property type="term" value="C:cytosol"/>
    <property type="evidence" value="ECO:0007669"/>
    <property type="project" value="TreeGrafter"/>
</dbReference>
<keyword evidence="2" id="KW-0489">Methyltransferase</keyword>
<keyword evidence="4" id="KW-0949">S-adenosyl-L-methionine</keyword>
<evidence type="ECO:0000313" key="6">
    <source>
        <dbReference type="Proteomes" id="UP001066276"/>
    </source>
</evidence>
<keyword evidence="3" id="KW-0808">Transferase</keyword>
<dbReference type="AlphaFoldDB" id="A0AAV7V8D5"/>
<keyword evidence="6" id="KW-1185">Reference proteome</keyword>
<evidence type="ECO:0000256" key="1">
    <source>
        <dbReference type="ARBA" id="ARBA00007996"/>
    </source>
</evidence>
<comment type="caution">
    <text evidence="5">The sequence shown here is derived from an EMBL/GenBank/DDBJ whole genome shotgun (WGS) entry which is preliminary data.</text>
</comment>
<organism evidence="5 6">
    <name type="scientific">Pleurodeles waltl</name>
    <name type="common">Iberian ribbed newt</name>
    <dbReference type="NCBI Taxonomy" id="8319"/>
    <lineage>
        <taxon>Eukaryota</taxon>
        <taxon>Metazoa</taxon>
        <taxon>Chordata</taxon>
        <taxon>Craniata</taxon>
        <taxon>Vertebrata</taxon>
        <taxon>Euteleostomi</taxon>
        <taxon>Amphibia</taxon>
        <taxon>Batrachia</taxon>
        <taxon>Caudata</taxon>
        <taxon>Salamandroidea</taxon>
        <taxon>Salamandridae</taxon>
        <taxon>Pleurodelinae</taxon>
        <taxon>Pleurodeles</taxon>
    </lineage>
</organism>
<dbReference type="PANTHER" id="PTHR10867:SF32">
    <property type="entry name" value="NICOTINAMIDE N-METHYLTRANSFERASE"/>
    <property type="match status" value="1"/>
</dbReference>
<dbReference type="PROSITE" id="PS51681">
    <property type="entry name" value="SAM_MT_NNMT_PNMT_TEMT"/>
    <property type="match status" value="1"/>
</dbReference>
<dbReference type="GO" id="GO:0032259">
    <property type="term" value="P:methylation"/>
    <property type="evidence" value="ECO:0007669"/>
    <property type="project" value="UniProtKB-KW"/>
</dbReference>
<proteinExistence type="inferred from homology"/>
<dbReference type="Gene3D" id="3.40.50.150">
    <property type="entry name" value="Vaccinia Virus protein VP39"/>
    <property type="match status" value="1"/>
</dbReference>
<name>A0AAV7V8D5_PLEWA</name>
<evidence type="ECO:0000256" key="2">
    <source>
        <dbReference type="ARBA" id="ARBA00022603"/>
    </source>
</evidence>
<gene>
    <name evidence="5" type="ORF">NDU88_000229</name>
</gene>
<sequence length="213" mass="24193">MVIGTYHIKDSPFFHDSITRILPLFNKFFTSEIILGGSTDQCVAVMEKWQRNEPGALDWSDAAMALWEGNRDAWPEKQSSLQRKINHILKYDISKCNPFSPTVLPPADCLILPHCFELHVTDKEGFCSALKNASSLLKNGGHLILIACLEATFYMVGSFKFPHLCMHESFIRKALTDADYDIEELHVFPRTVNKLYDVADYSALIVVHARKKC</sequence>
<reference evidence="5" key="1">
    <citation type="journal article" date="2022" name="bioRxiv">
        <title>Sequencing and chromosome-scale assembly of the giantPleurodeles waltlgenome.</title>
        <authorList>
            <person name="Brown T."/>
            <person name="Elewa A."/>
            <person name="Iarovenko S."/>
            <person name="Subramanian E."/>
            <person name="Araus A.J."/>
            <person name="Petzold A."/>
            <person name="Susuki M."/>
            <person name="Suzuki K.-i.T."/>
            <person name="Hayashi T."/>
            <person name="Toyoda A."/>
            <person name="Oliveira C."/>
            <person name="Osipova E."/>
            <person name="Leigh N.D."/>
            <person name="Simon A."/>
            <person name="Yun M.H."/>
        </authorList>
    </citation>
    <scope>NUCLEOTIDE SEQUENCE</scope>
    <source>
        <strain evidence="5">20211129_DDA</strain>
        <tissue evidence="5">Liver</tissue>
    </source>
</reference>
<dbReference type="InterPro" id="IPR000940">
    <property type="entry name" value="NNMT_TEMT_trans"/>
</dbReference>
<dbReference type="EMBL" id="JANPWB010000003">
    <property type="protein sequence ID" value="KAJ1196358.1"/>
    <property type="molecule type" value="Genomic_DNA"/>
</dbReference>